<evidence type="ECO:0000313" key="2">
    <source>
        <dbReference type="Proteomes" id="UP001142078"/>
    </source>
</evidence>
<gene>
    <name evidence="1" type="ORF">NSA23_04050</name>
</gene>
<proteinExistence type="predicted"/>
<organism evidence="1 2">
    <name type="scientific">Anaerosalibacter massiliensis</name>
    <dbReference type="NCBI Taxonomy" id="1347392"/>
    <lineage>
        <taxon>Bacteria</taxon>
        <taxon>Bacillati</taxon>
        <taxon>Bacillota</taxon>
        <taxon>Tissierellia</taxon>
        <taxon>Tissierellales</taxon>
        <taxon>Sporanaerobacteraceae</taxon>
        <taxon>Anaerosalibacter</taxon>
    </lineage>
</organism>
<name>A0A9X2MHN7_9FIRM</name>
<evidence type="ECO:0000313" key="1">
    <source>
        <dbReference type="EMBL" id="MCR2043285.1"/>
    </source>
</evidence>
<comment type="caution">
    <text evidence="1">The sequence shown here is derived from an EMBL/GenBank/DDBJ whole genome shotgun (WGS) entry which is preliminary data.</text>
</comment>
<dbReference type="Proteomes" id="UP001142078">
    <property type="component" value="Unassembled WGS sequence"/>
</dbReference>
<sequence length="41" mass="4559">MNKTNFFNYKASKITPKAKYCGPTVITICPDLVLSAARPKK</sequence>
<dbReference type="RefSeq" id="WP_257490232.1">
    <property type="nucleotide sequence ID" value="NZ_CABKTM010000016.1"/>
</dbReference>
<reference evidence="1" key="1">
    <citation type="submission" date="2022-07" db="EMBL/GenBank/DDBJ databases">
        <title>Enhanced cultured diversity of the mouse gut microbiota enables custom-made synthetic communities.</title>
        <authorList>
            <person name="Afrizal A."/>
        </authorList>
    </citation>
    <scope>NUCLEOTIDE SEQUENCE</scope>
    <source>
        <strain evidence="1">DSM 29482</strain>
    </source>
</reference>
<protein>
    <submittedName>
        <fullName evidence="1">Uncharacterized protein</fullName>
    </submittedName>
</protein>
<dbReference type="AlphaFoldDB" id="A0A9X2MHN7"/>
<accession>A0A9X2MHN7</accession>
<keyword evidence="2" id="KW-1185">Reference proteome</keyword>
<dbReference type="EMBL" id="JANJZL010000002">
    <property type="protein sequence ID" value="MCR2043285.1"/>
    <property type="molecule type" value="Genomic_DNA"/>
</dbReference>